<protein>
    <submittedName>
        <fullName evidence="2">Uncharacterized protein</fullName>
    </submittedName>
</protein>
<proteinExistence type="predicted"/>
<keyword evidence="3" id="KW-1185">Reference proteome</keyword>
<feature type="signal peptide" evidence="1">
    <location>
        <begin position="1"/>
        <end position="19"/>
    </location>
</feature>
<dbReference type="Proteomes" id="UP000254554">
    <property type="component" value="Unassembled WGS sequence"/>
</dbReference>
<dbReference type="EMBL" id="UGGT01000001">
    <property type="protein sequence ID" value="STO20450.1"/>
    <property type="molecule type" value="Genomic_DNA"/>
</dbReference>
<gene>
    <name evidence="2" type="ORF">NCTC11370_00504</name>
</gene>
<accession>A0A377G7J9</accession>
<sequence>MRYLSMVLLLGLMTHHAYANAAKNYIKNPNDVVVGDLWLIVKSQHRNGYELIDSCEKVDIGMGASVGRARPPTYAC</sequence>
<reference evidence="2 3" key="1">
    <citation type="submission" date="2018-06" db="EMBL/GenBank/DDBJ databases">
        <authorList>
            <consortium name="Pathogen Informatics"/>
            <person name="Doyle S."/>
        </authorList>
    </citation>
    <scope>NUCLEOTIDE SEQUENCE [LARGE SCALE GENOMIC DNA]</scope>
    <source>
        <strain evidence="2 3">NCTC11370</strain>
    </source>
</reference>
<dbReference type="RefSeq" id="WP_010652661.1">
    <property type="nucleotide sequence ID" value="NZ_JAPHPH010000001.1"/>
</dbReference>
<evidence type="ECO:0000313" key="3">
    <source>
        <dbReference type="Proteomes" id="UP000254554"/>
    </source>
</evidence>
<evidence type="ECO:0000256" key="1">
    <source>
        <dbReference type="SAM" id="SignalP"/>
    </source>
</evidence>
<dbReference type="STRING" id="1094715.GCA_000236165_01917"/>
<dbReference type="AlphaFoldDB" id="A0A377G7J9"/>
<keyword evidence="1" id="KW-0732">Signal</keyword>
<organism evidence="2 3">
    <name type="scientific">Fluoribacter dumoffii</name>
    <dbReference type="NCBI Taxonomy" id="463"/>
    <lineage>
        <taxon>Bacteria</taxon>
        <taxon>Pseudomonadati</taxon>
        <taxon>Pseudomonadota</taxon>
        <taxon>Gammaproteobacteria</taxon>
        <taxon>Legionellales</taxon>
        <taxon>Legionellaceae</taxon>
        <taxon>Fluoribacter</taxon>
    </lineage>
</organism>
<evidence type="ECO:0000313" key="2">
    <source>
        <dbReference type="EMBL" id="STO20450.1"/>
    </source>
</evidence>
<feature type="chain" id="PRO_5016657216" evidence="1">
    <location>
        <begin position="20"/>
        <end position="76"/>
    </location>
</feature>
<name>A0A377G7J9_9GAMM</name>